<reference evidence="2" key="1">
    <citation type="submission" date="2023-11" db="EMBL/GenBank/DDBJ databases">
        <title>Genome assemblies of two species of porcelain crab, Petrolisthes cinctipes and Petrolisthes manimaculis (Anomura: Porcellanidae).</title>
        <authorList>
            <person name="Angst P."/>
        </authorList>
    </citation>
    <scope>NUCLEOTIDE SEQUENCE</scope>
    <source>
        <strain evidence="2">PB745_02</strain>
        <tissue evidence="2">Gill</tissue>
    </source>
</reference>
<evidence type="ECO:0000313" key="2">
    <source>
        <dbReference type="EMBL" id="KAK4290839.1"/>
    </source>
</evidence>
<feature type="compositionally biased region" description="Gly residues" evidence="1">
    <location>
        <begin position="50"/>
        <end position="59"/>
    </location>
</feature>
<evidence type="ECO:0000256" key="1">
    <source>
        <dbReference type="SAM" id="MobiDB-lite"/>
    </source>
</evidence>
<comment type="caution">
    <text evidence="2">The sequence shown here is derived from an EMBL/GenBank/DDBJ whole genome shotgun (WGS) entry which is preliminary data.</text>
</comment>
<gene>
    <name evidence="2" type="ORF">Pmani_036298</name>
</gene>
<accession>A0AAE1TPJ3</accession>
<sequence length="71" mass="7594">MERKDRAEKCSGVTNKLDSPSESRTLDLARRGREILKALRHVNPEEGVKGGEVGRGQGAEGSKSNTGKGTT</sequence>
<keyword evidence="3" id="KW-1185">Reference proteome</keyword>
<organism evidence="2 3">
    <name type="scientific">Petrolisthes manimaculis</name>
    <dbReference type="NCBI Taxonomy" id="1843537"/>
    <lineage>
        <taxon>Eukaryota</taxon>
        <taxon>Metazoa</taxon>
        <taxon>Ecdysozoa</taxon>
        <taxon>Arthropoda</taxon>
        <taxon>Crustacea</taxon>
        <taxon>Multicrustacea</taxon>
        <taxon>Malacostraca</taxon>
        <taxon>Eumalacostraca</taxon>
        <taxon>Eucarida</taxon>
        <taxon>Decapoda</taxon>
        <taxon>Pleocyemata</taxon>
        <taxon>Anomura</taxon>
        <taxon>Galatheoidea</taxon>
        <taxon>Porcellanidae</taxon>
        <taxon>Petrolisthes</taxon>
    </lineage>
</organism>
<protein>
    <submittedName>
        <fullName evidence="2">Uncharacterized protein</fullName>
    </submittedName>
</protein>
<name>A0AAE1TPJ3_9EUCA</name>
<feature type="compositionally biased region" description="Polar residues" evidence="1">
    <location>
        <begin position="62"/>
        <end position="71"/>
    </location>
</feature>
<feature type="region of interest" description="Disordered" evidence="1">
    <location>
        <begin position="41"/>
        <end position="71"/>
    </location>
</feature>
<dbReference type="AlphaFoldDB" id="A0AAE1TPJ3"/>
<proteinExistence type="predicted"/>
<feature type="region of interest" description="Disordered" evidence="1">
    <location>
        <begin position="1"/>
        <end position="25"/>
    </location>
</feature>
<dbReference type="EMBL" id="JAWZYT010005350">
    <property type="protein sequence ID" value="KAK4290839.1"/>
    <property type="molecule type" value="Genomic_DNA"/>
</dbReference>
<evidence type="ECO:0000313" key="3">
    <source>
        <dbReference type="Proteomes" id="UP001292094"/>
    </source>
</evidence>
<dbReference type="Proteomes" id="UP001292094">
    <property type="component" value="Unassembled WGS sequence"/>
</dbReference>